<feature type="region of interest" description="Disordered" evidence="1">
    <location>
        <begin position="1"/>
        <end position="30"/>
    </location>
</feature>
<gene>
    <name evidence="2" type="ORF">ACH5RR_008501</name>
</gene>
<dbReference type="EMBL" id="JBJUIK010000004">
    <property type="protein sequence ID" value="KAL3529179.1"/>
    <property type="molecule type" value="Genomic_DNA"/>
</dbReference>
<evidence type="ECO:0000256" key="1">
    <source>
        <dbReference type="SAM" id="MobiDB-lite"/>
    </source>
</evidence>
<accession>A0ABD3ABX7</accession>
<reference evidence="2 3" key="1">
    <citation type="submission" date="2024-11" db="EMBL/GenBank/DDBJ databases">
        <title>A near-complete genome assembly of Cinchona calisaya.</title>
        <authorList>
            <person name="Lian D.C."/>
            <person name="Zhao X.W."/>
            <person name="Wei L."/>
        </authorList>
    </citation>
    <scope>NUCLEOTIDE SEQUENCE [LARGE SCALE GENOMIC DNA]</scope>
    <source>
        <tissue evidence="2">Nenye</tissue>
    </source>
</reference>
<comment type="caution">
    <text evidence="2">The sequence shown here is derived from an EMBL/GenBank/DDBJ whole genome shotgun (WGS) entry which is preliminary data.</text>
</comment>
<feature type="region of interest" description="Disordered" evidence="1">
    <location>
        <begin position="64"/>
        <end position="94"/>
    </location>
</feature>
<dbReference type="AlphaFoldDB" id="A0ABD3ABX7"/>
<keyword evidence="3" id="KW-1185">Reference proteome</keyword>
<protein>
    <submittedName>
        <fullName evidence="2">Uncharacterized protein</fullName>
    </submittedName>
</protein>
<dbReference type="Proteomes" id="UP001630127">
    <property type="component" value="Unassembled WGS sequence"/>
</dbReference>
<proteinExistence type="predicted"/>
<feature type="compositionally biased region" description="Polar residues" evidence="1">
    <location>
        <begin position="1"/>
        <end position="25"/>
    </location>
</feature>
<sequence length="134" mass="15186">MRPLGTQENNLSSTPRMETPNTTKPHVSEIEGIRTELNMQTGMGDQRDSVLERLNEGIHSKIVEAQNDIPFDQRPSQPSGNGKGPNNFGNQLENTEKLCEEEGAADKMDVLKEEDANILNNLRRRCWKVNWKLI</sequence>
<organism evidence="2 3">
    <name type="scientific">Cinchona calisaya</name>
    <dbReference type="NCBI Taxonomy" id="153742"/>
    <lineage>
        <taxon>Eukaryota</taxon>
        <taxon>Viridiplantae</taxon>
        <taxon>Streptophyta</taxon>
        <taxon>Embryophyta</taxon>
        <taxon>Tracheophyta</taxon>
        <taxon>Spermatophyta</taxon>
        <taxon>Magnoliopsida</taxon>
        <taxon>eudicotyledons</taxon>
        <taxon>Gunneridae</taxon>
        <taxon>Pentapetalae</taxon>
        <taxon>asterids</taxon>
        <taxon>lamiids</taxon>
        <taxon>Gentianales</taxon>
        <taxon>Rubiaceae</taxon>
        <taxon>Cinchonoideae</taxon>
        <taxon>Cinchoneae</taxon>
        <taxon>Cinchona</taxon>
    </lineage>
</organism>
<evidence type="ECO:0000313" key="2">
    <source>
        <dbReference type="EMBL" id="KAL3529179.1"/>
    </source>
</evidence>
<name>A0ABD3ABX7_9GENT</name>
<evidence type="ECO:0000313" key="3">
    <source>
        <dbReference type="Proteomes" id="UP001630127"/>
    </source>
</evidence>